<dbReference type="PROSITE" id="PS51832">
    <property type="entry name" value="HD_GYP"/>
    <property type="match status" value="1"/>
</dbReference>
<dbReference type="PROSITE" id="PS50110">
    <property type="entry name" value="RESPONSE_REGULATORY"/>
    <property type="match status" value="1"/>
</dbReference>
<dbReference type="PATRIC" id="fig|1454004.3.peg.3901"/>
<dbReference type="InterPro" id="IPR052020">
    <property type="entry name" value="Cyclic_di-GMP/3'3'-cGAMP_PDE"/>
</dbReference>
<dbReference type="AlphaFoldDB" id="A0A011Q5Y0"/>
<dbReference type="GO" id="GO:0071111">
    <property type="term" value="F:cyclic-guanylate-specific phosphodiesterase activity"/>
    <property type="evidence" value="ECO:0007669"/>
    <property type="project" value="UniProtKB-EC"/>
</dbReference>
<dbReference type="eggNOG" id="COG3437">
    <property type="taxonomic scope" value="Bacteria"/>
</dbReference>
<evidence type="ECO:0000313" key="5">
    <source>
        <dbReference type="Proteomes" id="UP000022141"/>
    </source>
</evidence>
<reference evidence="4" key="1">
    <citation type="submission" date="2014-02" db="EMBL/GenBank/DDBJ databases">
        <title>Expanding our view of genomic diversity in Candidatus Accumulibacter clades.</title>
        <authorList>
            <person name="Skennerton C.T."/>
            <person name="Barr J.J."/>
            <person name="Slater F.R."/>
            <person name="Bond P.L."/>
            <person name="Tyson G.W."/>
        </authorList>
    </citation>
    <scope>NUCLEOTIDE SEQUENCE [LARGE SCALE GENOMIC DNA]</scope>
</reference>
<dbReference type="Gene3D" id="3.40.50.2300">
    <property type="match status" value="1"/>
</dbReference>
<dbReference type="EMBL" id="JEMY01000067">
    <property type="protein sequence ID" value="EXI84560.1"/>
    <property type="molecule type" value="Genomic_DNA"/>
</dbReference>
<dbReference type="Pfam" id="PF13487">
    <property type="entry name" value="HD_5"/>
    <property type="match status" value="1"/>
</dbReference>
<dbReference type="STRING" id="1454004.AW11_03798"/>
<name>A0A011Q5Y0_ACCRE</name>
<feature type="domain" description="HD-GYP" evidence="3">
    <location>
        <begin position="146"/>
        <end position="357"/>
    </location>
</feature>
<dbReference type="CDD" id="cd00077">
    <property type="entry name" value="HDc"/>
    <property type="match status" value="1"/>
</dbReference>
<dbReference type="InterPro" id="IPR037522">
    <property type="entry name" value="HD_GYP_dom"/>
</dbReference>
<feature type="domain" description="Response regulatory" evidence="2">
    <location>
        <begin position="3"/>
        <end position="119"/>
    </location>
</feature>
<dbReference type="PANTHER" id="PTHR45228">
    <property type="entry name" value="CYCLIC DI-GMP PHOSPHODIESTERASE TM_0186-RELATED"/>
    <property type="match status" value="1"/>
</dbReference>
<dbReference type="SMART" id="SM00448">
    <property type="entry name" value="REC"/>
    <property type="match status" value="1"/>
</dbReference>
<dbReference type="Proteomes" id="UP000022141">
    <property type="component" value="Unassembled WGS sequence"/>
</dbReference>
<dbReference type="EC" id="3.1.4.52" evidence="4"/>
<keyword evidence="4" id="KW-0378">Hydrolase</keyword>
<evidence type="ECO:0000313" key="4">
    <source>
        <dbReference type="EMBL" id="EXI84560.1"/>
    </source>
</evidence>
<keyword evidence="5" id="KW-1185">Reference proteome</keyword>
<accession>A0A011Q5Y0</accession>
<dbReference type="InterPro" id="IPR001789">
    <property type="entry name" value="Sig_transdc_resp-reg_receiver"/>
</dbReference>
<protein>
    <submittedName>
        <fullName evidence="4">Cyclic di-GMP phosphodiesterase response regulator RpfG</fullName>
        <ecNumber evidence="4">3.1.4.52</ecNumber>
    </submittedName>
</protein>
<dbReference type="Pfam" id="PF00072">
    <property type="entry name" value="Response_reg"/>
    <property type="match status" value="1"/>
</dbReference>
<organism evidence="4 5">
    <name type="scientific">Accumulibacter regalis</name>
    <dbReference type="NCBI Taxonomy" id="522306"/>
    <lineage>
        <taxon>Bacteria</taxon>
        <taxon>Pseudomonadati</taxon>
        <taxon>Pseudomonadota</taxon>
        <taxon>Betaproteobacteria</taxon>
        <taxon>Candidatus Accumulibacter</taxon>
    </lineage>
</organism>
<sequence>MATLLIVDDAPENLSVLSGLLSPLYRVRAVNSGQRALQAAASQPRPDLILLDVMMPEMDGYQVLSQLQANPATADIPVIFVTALDSSGAEERGLALGVADYITKPIRPSIVLARVRAQIELKAARDLLRDHNRSLQREIDRRMAENLQIQDVSIRALGRLAEIRDPETGNHLRRTQGYVRTLAMQLRFHPRFAAFLTAHNIEVLVKSAPLHDIGKVGIPDHILLKPGQLTADEWVIMKTHSRLGYLAIEQAEQDAEHRIEFLSMAKEIAHYHHEKWDGSGYPDGLAGDVIPISARLMALADVFDALLAHRVYKAGLPVEEALQIIRGGRGCHFDPDVVDAFFARQNVFLAIAAQHAAGETPPTSGAKS</sequence>
<dbReference type="Gene3D" id="1.10.3210.10">
    <property type="entry name" value="Hypothetical protein af1432"/>
    <property type="match status" value="1"/>
</dbReference>
<feature type="modified residue" description="4-aspartylphosphate" evidence="1">
    <location>
        <position position="52"/>
    </location>
</feature>
<dbReference type="PANTHER" id="PTHR45228:SF5">
    <property type="entry name" value="CYCLIC DI-GMP PHOSPHODIESTERASE VC_1348-RELATED"/>
    <property type="match status" value="1"/>
</dbReference>
<gene>
    <name evidence="4" type="primary">rpfG_10</name>
    <name evidence="4" type="ORF">AW11_03798</name>
</gene>
<proteinExistence type="predicted"/>
<keyword evidence="1" id="KW-0597">Phosphoprotein</keyword>
<comment type="caution">
    <text evidence="4">The sequence shown here is derived from an EMBL/GenBank/DDBJ whole genome shotgun (WGS) entry which is preliminary data.</text>
</comment>
<dbReference type="InterPro" id="IPR003607">
    <property type="entry name" value="HD/PDEase_dom"/>
</dbReference>
<dbReference type="SUPFAM" id="SSF109604">
    <property type="entry name" value="HD-domain/PDEase-like"/>
    <property type="match status" value="1"/>
</dbReference>
<dbReference type="InterPro" id="IPR011006">
    <property type="entry name" value="CheY-like_superfamily"/>
</dbReference>
<evidence type="ECO:0000256" key="1">
    <source>
        <dbReference type="PROSITE-ProRule" id="PRU00169"/>
    </source>
</evidence>
<dbReference type="SUPFAM" id="SSF52172">
    <property type="entry name" value="CheY-like"/>
    <property type="match status" value="1"/>
</dbReference>
<dbReference type="GO" id="GO:0000160">
    <property type="term" value="P:phosphorelay signal transduction system"/>
    <property type="evidence" value="ECO:0007669"/>
    <property type="project" value="InterPro"/>
</dbReference>
<dbReference type="SMART" id="SM00471">
    <property type="entry name" value="HDc"/>
    <property type="match status" value="1"/>
</dbReference>
<evidence type="ECO:0000259" key="3">
    <source>
        <dbReference type="PROSITE" id="PS51832"/>
    </source>
</evidence>
<evidence type="ECO:0000259" key="2">
    <source>
        <dbReference type="PROSITE" id="PS50110"/>
    </source>
</evidence>